<dbReference type="EnsemblMetazoa" id="XM_011666171">
    <property type="protein sequence ID" value="XP_011664473"/>
    <property type="gene ID" value="LOC586491"/>
</dbReference>
<dbReference type="SMART" id="SM01100">
    <property type="entry name" value="CRAL_TRIO_N"/>
    <property type="match status" value="1"/>
</dbReference>
<evidence type="ECO:0000259" key="3">
    <source>
        <dbReference type="PROSITE" id="PS50866"/>
    </source>
</evidence>
<evidence type="ECO:0008006" key="6">
    <source>
        <dbReference type="Google" id="ProtNLM"/>
    </source>
</evidence>
<dbReference type="SUPFAM" id="SSF52087">
    <property type="entry name" value="CRAL/TRIO domain"/>
    <property type="match status" value="1"/>
</dbReference>
<dbReference type="PRINTS" id="PR00180">
    <property type="entry name" value="CRETINALDHBP"/>
</dbReference>
<organism evidence="4 5">
    <name type="scientific">Strongylocentrotus purpuratus</name>
    <name type="common">Purple sea urchin</name>
    <dbReference type="NCBI Taxonomy" id="7668"/>
    <lineage>
        <taxon>Eukaryota</taxon>
        <taxon>Metazoa</taxon>
        <taxon>Echinodermata</taxon>
        <taxon>Eleutherozoa</taxon>
        <taxon>Echinozoa</taxon>
        <taxon>Echinoidea</taxon>
        <taxon>Euechinoidea</taxon>
        <taxon>Echinacea</taxon>
        <taxon>Camarodonta</taxon>
        <taxon>Echinidea</taxon>
        <taxon>Strongylocentrotidae</taxon>
        <taxon>Strongylocentrotus</taxon>
    </lineage>
</organism>
<dbReference type="Gene3D" id="3.40.525.10">
    <property type="entry name" value="CRAL-TRIO lipid binding domain"/>
    <property type="match status" value="1"/>
</dbReference>
<feature type="domain" description="CRAL-TRIO" evidence="2">
    <location>
        <begin position="75"/>
        <end position="248"/>
    </location>
</feature>
<dbReference type="InterPro" id="IPR009038">
    <property type="entry name" value="GOLD_dom"/>
</dbReference>
<dbReference type="InParanoid" id="A0A7M7HJB6"/>
<feature type="domain" description="GOLD" evidence="3">
    <location>
        <begin position="278"/>
        <end position="379"/>
    </location>
</feature>
<dbReference type="PROSITE" id="PS50191">
    <property type="entry name" value="CRAL_TRIO"/>
    <property type="match status" value="1"/>
</dbReference>
<dbReference type="Pfam" id="PF00650">
    <property type="entry name" value="CRAL_TRIO"/>
    <property type="match status" value="1"/>
</dbReference>
<proteinExistence type="predicted"/>
<dbReference type="SUPFAM" id="SSF46938">
    <property type="entry name" value="CRAL/TRIO N-terminal domain"/>
    <property type="match status" value="1"/>
</dbReference>
<dbReference type="InterPro" id="IPR036273">
    <property type="entry name" value="CRAL/TRIO_N_dom_sf"/>
</dbReference>
<evidence type="ECO:0000256" key="1">
    <source>
        <dbReference type="SAM" id="MobiDB-lite"/>
    </source>
</evidence>
<dbReference type="SMART" id="SM00516">
    <property type="entry name" value="SEC14"/>
    <property type="match status" value="1"/>
</dbReference>
<dbReference type="InterPro" id="IPR011074">
    <property type="entry name" value="CRAL/TRIO_N_dom"/>
</dbReference>
<feature type="region of interest" description="Disordered" evidence="1">
    <location>
        <begin position="395"/>
        <end position="415"/>
    </location>
</feature>
<keyword evidence="5" id="KW-1185">Reference proteome</keyword>
<name>A0A7M7HJB6_STRPU</name>
<dbReference type="PANTHER" id="PTHR23324:SF83">
    <property type="entry name" value="SEC14-LIKE PROTEIN 2"/>
    <property type="match status" value="1"/>
</dbReference>
<dbReference type="CDD" id="cd00170">
    <property type="entry name" value="SEC14"/>
    <property type="match status" value="1"/>
</dbReference>
<evidence type="ECO:0000313" key="5">
    <source>
        <dbReference type="Proteomes" id="UP000007110"/>
    </source>
</evidence>
<evidence type="ECO:0000313" key="4">
    <source>
        <dbReference type="EnsemblMetazoa" id="XP_011664473"/>
    </source>
</evidence>
<dbReference type="GO" id="GO:0005737">
    <property type="term" value="C:cytoplasm"/>
    <property type="evidence" value="ECO:0000318"/>
    <property type="project" value="GO_Central"/>
</dbReference>
<dbReference type="Proteomes" id="UP000007110">
    <property type="component" value="Unassembled WGS sequence"/>
</dbReference>
<dbReference type="SUPFAM" id="SSF101576">
    <property type="entry name" value="Supernatant protein factor (SPF), C-terminal domain"/>
    <property type="match status" value="1"/>
</dbReference>
<feature type="compositionally biased region" description="Polar residues" evidence="1">
    <location>
        <begin position="403"/>
        <end position="415"/>
    </location>
</feature>
<dbReference type="Pfam" id="PF03765">
    <property type="entry name" value="CRAL_TRIO_N"/>
    <property type="match status" value="1"/>
</dbReference>
<dbReference type="RefSeq" id="XP_011664473.2">
    <property type="nucleotide sequence ID" value="XM_011666171.2"/>
</dbReference>
<dbReference type="InterPro" id="IPR051064">
    <property type="entry name" value="SEC14/CRAL-TRIO_domain"/>
</dbReference>
<dbReference type="PANTHER" id="PTHR23324">
    <property type="entry name" value="SEC14 RELATED PROTEIN"/>
    <property type="match status" value="1"/>
</dbReference>
<dbReference type="GeneID" id="586491"/>
<sequence>MSGTLNDLTANQADALKELKSKLNDIQKPIHDVHQLLRFLRARKFDIKKTEAIIRQDIVWRAQMKVDTIHEWYKIPEVCLKYWPGGSLGLDKLGHVVWLSPIGNVDPKGLIYSVKTGDIIRTNIYVIERMVKEQEVISQKLGRHIEGITLIVDLDNLSASHMWKPGMAVMIELFTIIEEHYPGFIHQMFVVRPTKLLPIAYYLIRPCFTEDTRERIHVLGSNWREVLLKHIDAEILPVHWGGTLTDTDGVPNMCPSKINLGGKVPSFFYKKGSDLNHDDMTFMELPGKRSTEVKHRISTAGSILSYEFKTASNDIAFGIYRLSESGEKISILDEKRYSSHIIPEDGEVLFEEPGLYVVKFDNRGSAFQKTRKLSYWMEVIEPKIERSSTGGAFFNNPRDSGYYQENQYMTPTGPK</sequence>
<dbReference type="OMA" id="INPREHE"/>
<reference evidence="4" key="2">
    <citation type="submission" date="2021-01" db="UniProtKB">
        <authorList>
            <consortium name="EnsemblMetazoa"/>
        </authorList>
    </citation>
    <scope>IDENTIFICATION</scope>
</reference>
<accession>A0A7M7HJB6</accession>
<evidence type="ECO:0000259" key="2">
    <source>
        <dbReference type="PROSITE" id="PS50191"/>
    </source>
</evidence>
<dbReference type="PROSITE" id="PS50866">
    <property type="entry name" value="GOLD"/>
    <property type="match status" value="1"/>
</dbReference>
<dbReference type="AlphaFoldDB" id="A0A7M7HJB6"/>
<dbReference type="InterPro" id="IPR036865">
    <property type="entry name" value="CRAL-TRIO_dom_sf"/>
</dbReference>
<dbReference type="KEGG" id="spu:586491"/>
<dbReference type="InterPro" id="IPR036598">
    <property type="entry name" value="GOLD_dom_sf"/>
</dbReference>
<reference evidence="5" key="1">
    <citation type="submission" date="2015-02" db="EMBL/GenBank/DDBJ databases">
        <title>Genome sequencing for Strongylocentrotus purpuratus.</title>
        <authorList>
            <person name="Murali S."/>
            <person name="Liu Y."/>
            <person name="Vee V."/>
            <person name="English A."/>
            <person name="Wang M."/>
            <person name="Skinner E."/>
            <person name="Han Y."/>
            <person name="Muzny D.M."/>
            <person name="Worley K.C."/>
            <person name="Gibbs R.A."/>
        </authorList>
    </citation>
    <scope>NUCLEOTIDE SEQUENCE</scope>
</reference>
<dbReference type="InterPro" id="IPR001251">
    <property type="entry name" value="CRAL-TRIO_dom"/>
</dbReference>
<protein>
    <recommendedName>
        <fullName evidence="6">SEC14-like protein 2</fullName>
    </recommendedName>
</protein>
<dbReference type="Gene3D" id="2.60.120.680">
    <property type="entry name" value="GOLD domain"/>
    <property type="match status" value="1"/>
</dbReference>
<dbReference type="OrthoDB" id="1434354at2759"/>